<reference evidence="4" key="2">
    <citation type="submission" date="2008-08" db="EMBL/GenBank/DDBJ databases">
        <authorList>
            <consortium name="Diatom Consortium"/>
            <person name="Grigoriev I."/>
            <person name="Grimwood J."/>
            <person name="Kuo A."/>
            <person name="Otillar R.P."/>
            <person name="Salamov A."/>
            <person name="Detter J.C."/>
            <person name="Lindquist E."/>
            <person name="Shapiro H."/>
            <person name="Lucas S."/>
            <person name="Glavina del Rio T."/>
            <person name="Pitluck S."/>
            <person name="Rokhsar D."/>
            <person name="Bowler C."/>
        </authorList>
    </citation>
    <scope>GENOME REANNOTATION</scope>
    <source>
        <strain evidence="4">CCAP 1055/1</strain>
    </source>
</reference>
<feature type="region of interest" description="Disordered" evidence="2">
    <location>
        <begin position="1"/>
        <end position="73"/>
    </location>
</feature>
<accession>B7GDH8</accession>
<feature type="compositionally biased region" description="Polar residues" evidence="2">
    <location>
        <begin position="34"/>
        <end position="60"/>
    </location>
</feature>
<dbReference type="Proteomes" id="UP000000759">
    <property type="component" value="Chromosome 28"/>
</dbReference>
<proteinExistence type="predicted"/>
<evidence type="ECO:0000313" key="3">
    <source>
        <dbReference type="EMBL" id="EEC43346.1"/>
    </source>
</evidence>
<organism evidence="3 4">
    <name type="scientific">Phaeodactylum tricornutum (strain CCAP 1055/1)</name>
    <dbReference type="NCBI Taxonomy" id="556484"/>
    <lineage>
        <taxon>Eukaryota</taxon>
        <taxon>Sar</taxon>
        <taxon>Stramenopiles</taxon>
        <taxon>Ochrophyta</taxon>
        <taxon>Bacillariophyta</taxon>
        <taxon>Bacillariophyceae</taxon>
        <taxon>Bacillariophycidae</taxon>
        <taxon>Naviculales</taxon>
        <taxon>Phaeodactylaceae</taxon>
        <taxon>Phaeodactylum</taxon>
    </lineage>
</organism>
<dbReference type="KEGG" id="pti:PHATRDRAFT_50263"/>
<dbReference type="GeneID" id="7199030"/>
<feature type="compositionally biased region" description="Basic and acidic residues" evidence="2">
    <location>
        <begin position="1"/>
        <end position="13"/>
    </location>
</feature>
<dbReference type="PaxDb" id="2850-Phatr50263"/>
<evidence type="ECO:0000256" key="2">
    <source>
        <dbReference type="SAM" id="MobiDB-lite"/>
    </source>
</evidence>
<evidence type="ECO:0000256" key="1">
    <source>
        <dbReference type="SAM" id="Coils"/>
    </source>
</evidence>
<name>B7GDH8_PHATC</name>
<feature type="coiled-coil region" evidence="1">
    <location>
        <begin position="143"/>
        <end position="170"/>
    </location>
</feature>
<keyword evidence="4" id="KW-1185">Reference proteome</keyword>
<dbReference type="InParanoid" id="B7GDH8"/>
<dbReference type="AlphaFoldDB" id="B7GDH8"/>
<keyword evidence="1" id="KW-0175">Coiled coil</keyword>
<feature type="coiled-coil region" evidence="1">
    <location>
        <begin position="90"/>
        <end position="117"/>
    </location>
</feature>
<dbReference type="HOGENOM" id="CLU_1079527_0_0_1"/>
<gene>
    <name evidence="3" type="ORF">PHATRDRAFT_50263</name>
</gene>
<evidence type="ECO:0000313" key="4">
    <source>
        <dbReference type="Proteomes" id="UP000000759"/>
    </source>
</evidence>
<reference evidence="3 4" key="1">
    <citation type="journal article" date="2008" name="Nature">
        <title>The Phaeodactylum genome reveals the evolutionary history of diatom genomes.</title>
        <authorList>
            <person name="Bowler C."/>
            <person name="Allen A.E."/>
            <person name="Badger J.H."/>
            <person name="Grimwood J."/>
            <person name="Jabbari K."/>
            <person name="Kuo A."/>
            <person name="Maheswari U."/>
            <person name="Martens C."/>
            <person name="Maumus F."/>
            <person name="Otillar R.P."/>
            <person name="Rayko E."/>
            <person name="Salamov A."/>
            <person name="Vandepoele K."/>
            <person name="Beszteri B."/>
            <person name="Gruber A."/>
            <person name="Heijde M."/>
            <person name="Katinka M."/>
            <person name="Mock T."/>
            <person name="Valentin K."/>
            <person name="Verret F."/>
            <person name="Berges J.A."/>
            <person name="Brownlee C."/>
            <person name="Cadoret J.P."/>
            <person name="Chiovitti A."/>
            <person name="Choi C.J."/>
            <person name="Coesel S."/>
            <person name="De Martino A."/>
            <person name="Detter J.C."/>
            <person name="Durkin C."/>
            <person name="Falciatore A."/>
            <person name="Fournet J."/>
            <person name="Haruta M."/>
            <person name="Huysman M.J."/>
            <person name="Jenkins B.D."/>
            <person name="Jiroutova K."/>
            <person name="Jorgensen R.E."/>
            <person name="Joubert Y."/>
            <person name="Kaplan A."/>
            <person name="Kroger N."/>
            <person name="Kroth P.G."/>
            <person name="La Roche J."/>
            <person name="Lindquist E."/>
            <person name="Lommer M."/>
            <person name="Martin-Jezequel V."/>
            <person name="Lopez P.J."/>
            <person name="Lucas S."/>
            <person name="Mangogna M."/>
            <person name="McGinnis K."/>
            <person name="Medlin L.K."/>
            <person name="Montsant A."/>
            <person name="Oudot-Le Secq M.P."/>
            <person name="Napoli C."/>
            <person name="Obornik M."/>
            <person name="Parker M.S."/>
            <person name="Petit J.L."/>
            <person name="Porcel B.M."/>
            <person name="Poulsen N."/>
            <person name="Robison M."/>
            <person name="Rychlewski L."/>
            <person name="Rynearson T.A."/>
            <person name="Schmutz J."/>
            <person name="Shapiro H."/>
            <person name="Siaut M."/>
            <person name="Stanley M."/>
            <person name="Sussman M.R."/>
            <person name="Taylor A.R."/>
            <person name="Vardi A."/>
            <person name="von Dassow P."/>
            <person name="Vyverman W."/>
            <person name="Willis A."/>
            <person name="Wyrwicz L.S."/>
            <person name="Rokhsar D.S."/>
            <person name="Weissenbach J."/>
            <person name="Armbrust E.V."/>
            <person name="Green B.R."/>
            <person name="Van de Peer Y."/>
            <person name="Grigoriev I.V."/>
        </authorList>
    </citation>
    <scope>NUCLEOTIDE SEQUENCE [LARGE SCALE GENOMIC DNA]</scope>
    <source>
        <strain evidence="3 4">CCAP 1055/1</strain>
    </source>
</reference>
<dbReference type="RefSeq" id="XP_002185214.1">
    <property type="nucleotide sequence ID" value="XM_002185178.1"/>
</dbReference>
<dbReference type="eggNOG" id="ENOG502T9V3">
    <property type="taxonomic scope" value="Eukaryota"/>
</dbReference>
<sequence>MPSSDEKVVDGMRHGGHTSGYSRKSTRNEHHRSQQSYQQGQTRLNGDRLSSSGSTGVNHGQENEGAGVTGNRIQPTPLFQRIVTEEVQELKAYARMIENQSRRLVDLERTHKDLEHRLEIESRGRRQLEVTLEAREGDWSRKYEKLIKERDQWKAEKEKEEKKNKALLKHVSRKDQDIHRMLQRKNRFSPEILPPHQYEHENVMTRSVRTLRQPPIERADRVAPNSGATTRSPEVRGSLQSPQDYLELFGMKEQARVRNVKSLLLDFFCV</sequence>
<dbReference type="OrthoDB" id="203613at2759"/>
<protein>
    <submittedName>
        <fullName evidence="3">Uncharacterized protein</fullName>
    </submittedName>
</protein>
<dbReference type="EMBL" id="CM000630">
    <property type="protein sequence ID" value="EEC43346.1"/>
    <property type="molecule type" value="Genomic_DNA"/>
</dbReference>